<dbReference type="AlphaFoldDB" id="A0A3E4R7N1"/>
<evidence type="ECO:0000259" key="2">
    <source>
        <dbReference type="Pfam" id="PF16464"/>
    </source>
</evidence>
<protein>
    <submittedName>
        <fullName evidence="3">DUF5045 domain-containing protein</fullName>
    </submittedName>
</protein>
<organism evidence="3 4">
    <name type="scientific">Bacteroides uniformis</name>
    <dbReference type="NCBI Taxonomy" id="820"/>
    <lineage>
        <taxon>Bacteria</taxon>
        <taxon>Pseudomonadati</taxon>
        <taxon>Bacteroidota</taxon>
        <taxon>Bacteroidia</taxon>
        <taxon>Bacteroidales</taxon>
        <taxon>Bacteroidaceae</taxon>
        <taxon>Bacteroides</taxon>
    </lineage>
</organism>
<dbReference type="RefSeq" id="WP_117680671.1">
    <property type="nucleotide sequence ID" value="NZ_QSRK01000004.1"/>
</dbReference>
<sequence>MKTNFFIVAIVLGASSLVSHAQSMTYFHDASKQAQVTVMEMGAGALTPEVYYTVTHNSYKKGASGTNKNLYRLAANVASIPQVEYADSIKSNLEARAKEEALNMADRKIDVAWLTEGSKIEKRLMTFKNNINALAGKTSNQELTSWQELGGMYDFAIKTTKKAYMPNSERQKQYLAIYQEITKMNDALLLRIRYLATKSQTDRLVAAMSRANHRVSENATAAYNRWRDASTHTGRTNINR</sequence>
<feature type="chain" id="PRO_5017710136" evidence="1">
    <location>
        <begin position="22"/>
        <end position="240"/>
    </location>
</feature>
<feature type="domain" description="DUF5045" evidence="2">
    <location>
        <begin position="21"/>
        <end position="104"/>
    </location>
</feature>
<evidence type="ECO:0000313" key="4">
    <source>
        <dbReference type="Proteomes" id="UP000260795"/>
    </source>
</evidence>
<dbReference type="EMBL" id="QSRK01000004">
    <property type="protein sequence ID" value="RGL16276.1"/>
    <property type="molecule type" value="Genomic_DNA"/>
</dbReference>
<reference evidence="3 4" key="1">
    <citation type="submission" date="2018-08" db="EMBL/GenBank/DDBJ databases">
        <title>A genome reference for cultivated species of the human gut microbiota.</title>
        <authorList>
            <person name="Zou Y."/>
            <person name="Xue W."/>
            <person name="Luo G."/>
        </authorList>
    </citation>
    <scope>NUCLEOTIDE SEQUENCE [LARGE SCALE GENOMIC DNA]</scope>
    <source>
        <strain evidence="3 4">TF08-13</strain>
    </source>
</reference>
<comment type="caution">
    <text evidence="3">The sequence shown here is derived from an EMBL/GenBank/DDBJ whole genome shotgun (WGS) entry which is preliminary data.</text>
</comment>
<keyword evidence="1" id="KW-0732">Signal</keyword>
<evidence type="ECO:0000313" key="3">
    <source>
        <dbReference type="EMBL" id="RGL16276.1"/>
    </source>
</evidence>
<dbReference type="Pfam" id="PF16464">
    <property type="entry name" value="DUF5045"/>
    <property type="match status" value="1"/>
</dbReference>
<gene>
    <name evidence="3" type="ORF">DXC80_03655</name>
</gene>
<accession>A0A3E4R7N1</accession>
<dbReference type="InterPro" id="IPR032492">
    <property type="entry name" value="DUF5045"/>
</dbReference>
<dbReference type="Proteomes" id="UP000260795">
    <property type="component" value="Unassembled WGS sequence"/>
</dbReference>
<evidence type="ECO:0000256" key="1">
    <source>
        <dbReference type="SAM" id="SignalP"/>
    </source>
</evidence>
<feature type="signal peptide" evidence="1">
    <location>
        <begin position="1"/>
        <end position="21"/>
    </location>
</feature>
<name>A0A3E4R7N1_BACUN</name>
<proteinExistence type="predicted"/>